<dbReference type="GO" id="GO:0005524">
    <property type="term" value="F:ATP binding"/>
    <property type="evidence" value="ECO:0007669"/>
    <property type="project" value="UniProtKB-KW"/>
</dbReference>
<dbReference type="PROSITE" id="PS50162">
    <property type="entry name" value="RECA_2"/>
    <property type="match status" value="1"/>
</dbReference>
<dbReference type="SUPFAM" id="SSF52540">
    <property type="entry name" value="P-loop containing nucleoside triphosphate hydrolases"/>
    <property type="match status" value="1"/>
</dbReference>
<dbReference type="GO" id="GO:0008821">
    <property type="term" value="F:crossover junction DNA endonuclease activity"/>
    <property type="evidence" value="ECO:0007669"/>
    <property type="project" value="TreeGrafter"/>
</dbReference>
<comment type="caution">
    <text evidence="9">The sequence shown here is derived from an EMBL/GenBank/DDBJ whole genome shotgun (WGS) entry which is preliminary data.</text>
</comment>
<evidence type="ECO:0000256" key="2">
    <source>
        <dbReference type="ARBA" id="ARBA00022741"/>
    </source>
</evidence>
<dbReference type="EMBL" id="JANAVB010034418">
    <property type="protein sequence ID" value="KAJ6806755.1"/>
    <property type="molecule type" value="Genomic_DNA"/>
</dbReference>
<dbReference type="InterPro" id="IPR027417">
    <property type="entry name" value="P-loop_NTPase"/>
</dbReference>
<dbReference type="InterPro" id="IPR020588">
    <property type="entry name" value="RecA_ATP-bd"/>
</dbReference>
<dbReference type="GO" id="GO:0033063">
    <property type="term" value="C:Rad51B-Rad51C-Rad51D-XRCC2 complex"/>
    <property type="evidence" value="ECO:0007669"/>
    <property type="project" value="TreeGrafter"/>
</dbReference>
<protein>
    <recommendedName>
        <fullName evidence="7">DNA repair protein RAD51 homolog 3</fullName>
    </recommendedName>
</protein>
<evidence type="ECO:0000313" key="10">
    <source>
        <dbReference type="Proteomes" id="UP001140949"/>
    </source>
</evidence>
<dbReference type="PANTHER" id="PTHR46239:SF1">
    <property type="entry name" value="DNA REPAIR PROTEIN RAD51 HOMOLOG 3"/>
    <property type="match status" value="1"/>
</dbReference>
<dbReference type="GO" id="GO:0005657">
    <property type="term" value="C:replication fork"/>
    <property type="evidence" value="ECO:0007669"/>
    <property type="project" value="TreeGrafter"/>
</dbReference>
<dbReference type="Gene3D" id="3.40.50.300">
    <property type="entry name" value="P-loop containing nucleotide triphosphate hydrolases"/>
    <property type="match status" value="1"/>
</dbReference>
<evidence type="ECO:0000256" key="6">
    <source>
        <dbReference type="ARBA" id="ARBA00023242"/>
    </source>
</evidence>
<feature type="domain" description="RecA family profile 1" evidence="8">
    <location>
        <begin position="130"/>
        <end position="313"/>
    </location>
</feature>
<dbReference type="AlphaFoldDB" id="A0AAX6ESI6"/>
<name>A0AAX6ESI6_IRIPA</name>
<evidence type="ECO:0000256" key="4">
    <source>
        <dbReference type="ARBA" id="ARBA00022840"/>
    </source>
</evidence>
<dbReference type="InterPro" id="IPR013632">
    <property type="entry name" value="Rad51_C"/>
</dbReference>
<evidence type="ECO:0000259" key="8">
    <source>
        <dbReference type="PROSITE" id="PS50162"/>
    </source>
</evidence>
<organism evidence="9 10">
    <name type="scientific">Iris pallida</name>
    <name type="common">Sweet iris</name>
    <dbReference type="NCBI Taxonomy" id="29817"/>
    <lineage>
        <taxon>Eukaryota</taxon>
        <taxon>Viridiplantae</taxon>
        <taxon>Streptophyta</taxon>
        <taxon>Embryophyta</taxon>
        <taxon>Tracheophyta</taxon>
        <taxon>Spermatophyta</taxon>
        <taxon>Magnoliopsida</taxon>
        <taxon>Liliopsida</taxon>
        <taxon>Asparagales</taxon>
        <taxon>Iridaceae</taxon>
        <taxon>Iridoideae</taxon>
        <taxon>Irideae</taxon>
        <taxon>Iris</taxon>
    </lineage>
</organism>
<keyword evidence="3" id="KW-0227">DNA damage</keyword>
<evidence type="ECO:0000256" key="7">
    <source>
        <dbReference type="ARBA" id="ARBA00040674"/>
    </source>
</evidence>
<evidence type="ECO:0000256" key="5">
    <source>
        <dbReference type="ARBA" id="ARBA00023204"/>
    </source>
</evidence>
<keyword evidence="10" id="KW-1185">Reference proteome</keyword>
<evidence type="ECO:0000256" key="1">
    <source>
        <dbReference type="ARBA" id="ARBA00004123"/>
    </source>
</evidence>
<evidence type="ECO:0000313" key="9">
    <source>
        <dbReference type="EMBL" id="KAJ6806755.1"/>
    </source>
</evidence>
<dbReference type="GO" id="GO:0000400">
    <property type="term" value="F:four-way junction DNA binding"/>
    <property type="evidence" value="ECO:0007669"/>
    <property type="project" value="TreeGrafter"/>
</dbReference>
<keyword evidence="5" id="KW-0234">DNA repair</keyword>
<dbReference type="InterPro" id="IPR052093">
    <property type="entry name" value="HR_Repair_Mediator"/>
</dbReference>
<dbReference type="GO" id="GO:0033065">
    <property type="term" value="C:Rad51C-XRCC3 complex"/>
    <property type="evidence" value="ECO:0007669"/>
    <property type="project" value="TreeGrafter"/>
</dbReference>
<evidence type="ECO:0000256" key="3">
    <source>
        <dbReference type="ARBA" id="ARBA00022763"/>
    </source>
</evidence>
<gene>
    <name evidence="9" type="ORF">M6B38_105370</name>
</gene>
<dbReference type="Proteomes" id="UP001140949">
    <property type="component" value="Unassembled WGS sequence"/>
</dbReference>
<dbReference type="GO" id="GO:0140664">
    <property type="term" value="F:ATP-dependent DNA damage sensor activity"/>
    <property type="evidence" value="ECO:0007669"/>
    <property type="project" value="InterPro"/>
</dbReference>
<keyword evidence="6" id="KW-0539">Nucleus</keyword>
<dbReference type="Pfam" id="PF08423">
    <property type="entry name" value="Rad51"/>
    <property type="match status" value="1"/>
</dbReference>
<sequence>MEFNFPNTSPDRKVYSEDKSELDEIMAFSTSYDEKGNLYLGEFYHATPMRVDPPVEATSGLLVPTVGTKHVVELQSDGFPLDVVSDKAGYTSINQSPSTSASDLAQDEDHLECPASGAQTAWDMLSEEHSLKHITTGCEDLDAILGGGIHCKEVTEIGGVPGIGKTRLGIQLAINIQIPVNYGGLGGKAIYINTEGSFMVERAYQIAAACVTDTLENFSHPRKDFENCQEKLHPNNFLANIFCFRICSYTEQIVVINYLEKFLGEHKDETSLLMIWSLVTGLVKIVSLLGERIRLSKKLMNETRAGQIYPGYC</sequence>
<keyword evidence="4" id="KW-0067">ATP-binding</keyword>
<keyword evidence="2" id="KW-0547">Nucleotide-binding</keyword>
<dbReference type="GO" id="GO:0000707">
    <property type="term" value="P:meiotic DNA recombinase assembly"/>
    <property type="evidence" value="ECO:0007669"/>
    <property type="project" value="TreeGrafter"/>
</dbReference>
<dbReference type="GO" id="GO:0007131">
    <property type="term" value="P:reciprocal meiotic recombination"/>
    <property type="evidence" value="ECO:0007669"/>
    <property type="project" value="TreeGrafter"/>
</dbReference>
<accession>A0AAX6ESI6</accession>
<reference evidence="9" key="2">
    <citation type="submission" date="2023-04" db="EMBL/GenBank/DDBJ databases">
        <authorList>
            <person name="Bruccoleri R.E."/>
            <person name="Oakeley E.J."/>
            <person name="Faust A.-M."/>
            <person name="Dessus-Babus S."/>
            <person name="Altorfer M."/>
            <person name="Burckhardt D."/>
            <person name="Oertli M."/>
            <person name="Naumann U."/>
            <person name="Petersen F."/>
            <person name="Wong J."/>
        </authorList>
    </citation>
    <scope>NUCLEOTIDE SEQUENCE</scope>
    <source>
        <strain evidence="9">GSM-AAB239-AS_SAM_17_03QT</strain>
        <tissue evidence="9">Leaf</tissue>
    </source>
</reference>
<proteinExistence type="predicted"/>
<reference evidence="9" key="1">
    <citation type="journal article" date="2023" name="GigaByte">
        <title>Genome assembly of the bearded iris, Iris pallida Lam.</title>
        <authorList>
            <person name="Bruccoleri R.E."/>
            <person name="Oakeley E.J."/>
            <person name="Faust A.M.E."/>
            <person name="Altorfer M."/>
            <person name="Dessus-Babus S."/>
            <person name="Burckhardt D."/>
            <person name="Oertli M."/>
            <person name="Naumann U."/>
            <person name="Petersen F."/>
            <person name="Wong J."/>
        </authorList>
    </citation>
    <scope>NUCLEOTIDE SEQUENCE</scope>
    <source>
        <strain evidence="9">GSM-AAB239-AS_SAM_17_03QT</strain>
    </source>
</reference>
<dbReference type="PANTHER" id="PTHR46239">
    <property type="entry name" value="DNA REPAIR PROTEIN RAD51 HOMOLOG 3 RAD51C"/>
    <property type="match status" value="1"/>
</dbReference>
<comment type="subcellular location">
    <subcellularLocation>
        <location evidence="1">Nucleus</location>
    </subcellularLocation>
</comment>